<feature type="region of interest" description="Disordered" evidence="1">
    <location>
        <begin position="1"/>
        <end position="59"/>
    </location>
</feature>
<protein>
    <submittedName>
        <fullName evidence="2">Uncharacterized protein</fullName>
    </submittedName>
</protein>
<evidence type="ECO:0000313" key="2">
    <source>
        <dbReference type="EMBL" id="GFX90949.1"/>
    </source>
</evidence>
<accession>A0A8X6RE90</accession>
<comment type="caution">
    <text evidence="2">The sequence shown here is derived from an EMBL/GenBank/DDBJ whole genome shotgun (WGS) entry which is preliminary data.</text>
</comment>
<keyword evidence="3" id="KW-1185">Reference proteome</keyword>
<proteinExistence type="predicted"/>
<sequence length="122" mass="13740">MCRTPAGLGRNQGSGRLAELEKPGEETREIGDGKREEKRRERGDGKREEKESGEREELALDEEKGLVRDWSGKTMNAGGVENRIWTDCTGLAYELNSFASLTNCLANKQCFYFILGSNIFLY</sequence>
<name>A0A8X6RE90_TRICX</name>
<evidence type="ECO:0000256" key="1">
    <source>
        <dbReference type="SAM" id="MobiDB-lite"/>
    </source>
</evidence>
<reference evidence="2" key="1">
    <citation type="submission" date="2020-08" db="EMBL/GenBank/DDBJ databases">
        <title>Multicomponent nature underlies the extraordinary mechanical properties of spider dragline silk.</title>
        <authorList>
            <person name="Kono N."/>
            <person name="Nakamura H."/>
            <person name="Mori M."/>
            <person name="Yoshida Y."/>
            <person name="Ohtoshi R."/>
            <person name="Malay A.D."/>
            <person name="Moran D.A.P."/>
            <person name="Tomita M."/>
            <person name="Numata K."/>
            <person name="Arakawa K."/>
        </authorList>
    </citation>
    <scope>NUCLEOTIDE SEQUENCE</scope>
</reference>
<organism evidence="2 3">
    <name type="scientific">Trichonephila clavipes</name>
    <name type="common">Golden silk orbweaver</name>
    <name type="synonym">Nephila clavipes</name>
    <dbReference type="NCBI Taxonomy" id="2585209"/>
    <lineage>
        <taxon>Eukaryota</taxon>
        <taxon>Metazoa</taxon>
        <taxon>Ecdysozoa</taxon>
        <taxon>Arthropoda</taxon>
        <taxon>Chelicerata</taxon>
        <taxon>Arachnida</taxon>
        <taxon>Araneae</taxon>
        <taxon>Araneomorphae</taxon>
        <taxon>Entelegynae</taxon>
        <taxon>Araneoidea</taxon>
        <taxon>Nephilidae</taxon>
        <taxon>Trichonephila</taxon>
    </lineage>
</organism>
<dbReference type="Proteomes" id="UP000887159">
    <property type="component" value="Unassembled WGS sequence"/>
</dbReference>
<dbReference type="EMBL" id="BMAU01021105">
    <property type="protein sequence ID" value="GFX90949.1"/>
    <property type="molecule type" value="Genomic_DNA"/>
</dbReference>
<dbReference type="AlphaFoldDB" id="A0A8X6RE90"/>
<feature type="compositionally biased region" description="Basic and acidic residues" evidence="1">
    <location>
        <begin position="18"/>
        <end position="59"/>
    </location>
</feature>
<evidence type="ECO:0000313" key="3">
    <source>
        <dbReference type="Proteomes" id="UP000887159"/>
    </source>
</evidence>
<gene>
    <name evidence="2" type="ORF">TNCV_3167801</name>
</gene>